<dbReference type="RefSeq" id="WP_063244542.1">
    <property type="nucleotide sequence ID" value="NZ_CP168967.1"/>
</dbReference>
<dbReference type="EMBL" id="LUKF01000017">
    <property type="protein sequence ID" value="KYG61175.1"/>
    <property type="molecule type" value="Genomic_DNA"/>
</dbReference>
<feature type="chain" id="PRO_5007572765" description="GerMN domain-containing protein" evidence="1">
    <location>
        <begin position="28"/>
        <end position="325"/>
    </location>
</feature>
<dbReference type="OrthoDB" id="5289771at2"/>
<evidence type="ECO:0000313" key="2">
    <source>
        <dbReference type="EMBL" id="KYG61175.1"/>
    </source>
</evidence>
<sequence>MKTKKNIFRVSKAVTLLIVLSAIAAMAATTELLYEASGTASFKLYKDTKSELRSTVIQSQDFELARHYTAAEGEKLFLVNIKKTVQRYLDAEGIVGTATWNVRTGDKLQTHLWSRTESATEVNVHPEQPVLVSGLGGCCAEMTGYRLFNIETGRLIMSFNDFAWKEKVVQPFSLEVPNSTLATRYIGAITQDSTRDRDFVEAAPGKKAALLVKYANEMLKQKLQVDMETAQGYGISVMEFSMEKDPSVPGSDKIELQGSDRAVLWNVDGASSPSAISGVILKIVLDAGLGQKTIKIPVRNDELDLDSAVIPSGIEIHPIVKSGGF</sequence>
<evidence type="ECO:0000313" key="3">
    <source>
        <dbReference type="Proteomes" id="UP000075391"/>
    </source>
</evidence>
<reference evidence="2 3" key="1">
    <citation type="submission" date="2016-03" db="EMBL/GenBank/DDBJ databases">
        <authorList>
            <person name="Ploux O."/>
        </authorList>
    </citation>
    <scope>NUCLEOTIDE SEQUENCE [LARGE SCALE GENOMIC DNA]</scope>
    <source>
        <strain evidence="2 3">BER2</strain>
    </source>
</reference>
<evidence type="ECO:0000256" key="1">
    <source>
        <dbReference type="SAM" id="SignalP"/>
    </source>
</evidence>
<feature type="signal peptide" evidence="1">
    <location>
        <begin position="1"/>
        <end position="27"/>
    </location>
</feature>
<organism evidence="2 3">
    <name type="scientific">Bdellovibrio bacteriovorus</name>
    <dbReference type="NCBI Taxonomy" id="959"/>
    <lineage>
        <taxon>Bacteria</taxon>
        <taxon>Pseudomonadati</taxon>
        <taxon>Bdellovibrionota</taxon>
        <taxon>Bdellovibrionia</taxon>
        <taxon>Bdellovibrionales</taxon>
        <taxon>Pseudobdellovibrionaceae</taxon>
        <taxon>Bdellovibrio</taxon>
    </lineage>
</organism>
<protein>
    <recommendedName>
        <fullName evidence="4">GerMN domain-containing protein</fullName>
    </recommendedName>
</protein>
<proteinExistence type="predicted"/>
<gene>
    <name evidence="2" type="ORF">AZI85_09505</name>
</gene>
<comment type="caution">
    <text evidence="2">The sequence shown here is derived from an EMBL/GenBank/DDBJ whole genome shotgun (WGS) entry which is preliminary data.</text>
</comment>
<keyword evidence="1" id="KW-0732">Signal</keyword>
<accession>A0A150WDM4</accession>
<name>A0A150WDM4_BDEBC</name>
<dbReference type="Proteomes" id="UP000075391">
    <property type="component" value="Unassembled WGS sequence"/>
</dbReference>
<evidence type="ECO:0008006" key="4">
    <source>
        <dbReference type="Google" id="ProtNLM"/>
    </source>
</evidence>
<dbReference type="AlphaFoldDB" id="A0A150WDM4"/>